<feature type="transmembrane region" description="Helical" evidence="1">
    <location>
        <begin position="105"/>
        <end position="127"/>
    </location>
</feature>
<keyword evidence="1" id="KW-1133">Transmembrane helix</keyword>
<dbReference type="Proteomes" id="UP000278031">
    <property type="component" value="Unassembled WGS sequence"/>
</dbReference>
<reference evidence="2 3" key="1">
    <citation type="submission" date="2018-06" db="EMBL/GenBank/DDBJ databases">
        <title>Extensive metabolic versatility and redundancy in microbially diverse, dynamic hydrothermal sediments.</title>
        <authorList>
            <person name="Dombrowski N."/>
            <person name="Teske A."/>
            <person name="Baker B.J."/>
        </authorList>
    </citation>
    <scope>NUCLEOTIDE SEQUENCE [LARGE SCALE GENOMIC DNA]</scope>
    <source>
        <strain evidence="2">B51_G17</strain>
    </source>
</reference>
<feature type="transmembrane region" description="Helical" evidence="1">
    <location>
        <begin position="47"/>
        <end position="69"/>
    </location>
</feature>
<proteinExistence type="predicted"/>
<dbReference type="EMBL" id="QMWP01000076">
    <property type="protein sequence ID" value="RLG70180.1"/>
    <property type="molecule type" value="Genomic_DNA"/>
</dbReference>
<evidence type="ECO:0000256" key="1">
    <source>
        <dbReference type="SAM" id="Phobius"/>
    </source>
</evidence>
<gene>
    <name evidence="2" type="ORF">DRO04_02250</name>
</gene>
<comment type="caution">
    <text evidence="2">The sequence shown here is derived from an EMBL/GenBank/DDBJ whole genome shotgun (WGS) entry which is preliminary data.</text>
</comment>
<keyword evidence="1" id="KW-0472">Membrane</keyword>
<organism evidence="2 3">
    <name type="scientific">Candidatus Iainarchaeum sp</name>
    <dbReference type="NCBI Taxonomy" id="3101447"/>
    <lineage>
        <taxon>Archaea</taxon>
        <taxon>Candidatus Iainarchaeota</taxon>
        <taxon>Candidatus Iainarchaeia</taxon>
        <taxon>Candidatus Iainarchaeales</taxon>
        <taxon>Candidatus Iainarchaeaceae</taxon>
        <taxon>Candidatus Iainarchaeum</taxon>
    </lineage>
</organism>
<accession>A0A497JI31</accession>
<feature type="transmembrane region" description="Helical" evidence="1">
    <location>
        <begin position="76"/>
        <end position="99"/>
    </location>
</feature>
<keyword evidence="1" id="KW-0812">Transmembrane</keyword>
<evidence type="ECO:0000313" key="3">
    <source>
        <dbReference type="Proteomes" id="UP000278031"/>
    </source>
</evidence>
<sequence>MGKLVVYLAMLSVTLLLFHFAGLIENTPISFMLSILLDPQNLWNHPFYVKLTGILALLTGTAGIVIGTVAPTRYQAFVTISFTSLLFTVLWDFVAIFNVVKQTSYVLATLILSPLILIFALTVIEWWRGKD</sequence>
<name>A0A497JI31_9ARCH</name>
<dbReference type="AlphaFoldDB" id="A0A497JI31"/>
<protein>
    <submittedName>
        <fullName evidence="2">Uncharacterized protein</fullName>
    </submittedName>
</protein>
<evidence type="ECO:0000313" key="2">
    <source>
        <dbReference type="EMBL" id="RLG70180.1"/>
    </source>
</evidence>